<gene>
    <name evidence="2" type="ORF">EPI10_020420</name>
</gene>
<dbReference type="OrthoDB" id="2013610at2759"/>
<dbReference type="EMBL" id="SMMG02000003">
    <property type="protein sequence ID" value="KAA3479949.1"/>
    <property type="molecule type" value="Genomic_DNA"/>
</dbReference>
<proteinExistence type="predicted"/>
<reference evidence="3" key="1">
    <citation type="journal article" date="2019" name="Plant Biotechnol. J.">
        <title>Genome sequencing of the Australian wild diploid species Gossypium australe highlights disease resistance and delayed gland morphogenesis.</title>
        <authorList>
            <person name="Cai Y."/>
            <person name="Cai X."/>
            <person name="Wang Q."/>
            <person name="Wang P."/>
            <person name="Zhang Y."/>
            <person name="Cai C."/>
            <person name="Xu Y."/>
            <person name="Wang K."/>
            <person name="Zhou Z."/>
            <person name="Wang C."/>
            <person name="Geng S."/>
            <person name="Li B."/>
            <person name="Dong Q."/>
            <person name="Hou Y."/>
            <person name="Wang H."/>
            <person name="Ai P."/>
            <person name="Liu Z."/>
            <person name="Yi F."/>
            <person name="Sun M."/>
            <person name="An G."/>
            <person name="Cheng J."/>
            <person name="Zhang Y."/>
            <person name="Shi Q."/>
            <person name="Xie Y."/>
            <person name="Shi X."/>
            <person name="Chang Y."/>
            <person name="Huang F."/>
            <person name="Chen Y."/>
            <person name="Hong S."/>
            <person name="Mi L."/>
            <person name="Sun Q."/>
            <person name="Zhang L."/>
            <person name="Zhou B."/>
            <person name="Peng R."/>
            <person name="Zhang X."/>
            <person name="Liu F."/>
        </authorList>
    </citation>
    <scope>NUCLEOTIDE SEQUENCE [LARGE SCALE GENOMIC DNA]</scope>
    <source>
        <strain evidence="3">cv. PA1801</strain>
    </source>
</reference>
<dbReference type="AlphaFoldDB" id="A0A5B6WDZ5"/>
<dbReference type="PANTHER" id="PTHR46148:SF44">
    <property type="entry name" value="GAG-POL POLYPROTEIN"/>
    <property type="match status" value="1"/>
</dbReference>
<dbReference type="Pfam" id="PF24626">
    <property type="entry name" value="SH3_Tf2-1"/>
    <property type="match status" value="1"/>
</dbReference>
<sequence>MNTQLTLSDDGSILAELKAKLVFLHQICEAQKYDNELQAKRMQCESTSDSDYQIGFDDCLMFRDRICIPKNSELIQKILHEAHNGCLSIHPGSTKIVTMDFISGLPLSPKKKYAIWLSIEHKDGTIGDRLFLKVSPWKKILRFGRKGKLSLRFIGPYEVIERIGPVAYWLALPLELEKIHNLFHVLMLRRYRSDPSDVISPTEIEVQFDMTFNKEPIRILARKVKELRNKHIALMNVLCQKHGVEEAT</sequence>
<organism evidence="2 3">
    <name type="scientific">Gossypium australe</name>
    <dbReference type="NCBI Taxonomy" id="47621"/>
    <lineage>
        <taxon>Eukaryota</taxon>
        <taxon>Viridiplantae</taxon>
        <taxon>Streptophyta</taxon>
        <taxon>Embryophyta</taxon>
        <taxon>Tracheophyta</taxon>
        <taxon>Spermatophyta</taxon>
        <taxon>Magnoliopsida</taxon>
        <taxon>eudicotyledons</taxon>
        <taxon>Gunneridae</taxon>
        <taxon>Pentapetalae</taxon>
        <taxon>rosids</taxon>
        <taxon>malvids</taxon>
        <taxon>Malvales</taxon>
        <taxon>Malvaceae</taxon>
        <taxon>Malvoideae</taxon>
        <taxon>Gossypium</taxon>
    </lineage>
</organism>
<evidence type="ECO:0000313" key="2">
    <source>
        <dbReference type="EMBL" id="KAA3479949.1"/>
    </source>
</evidence>
<keyword evidence="3" id="KW-1185">Reference proteome</keyword>
<comment type="caution">
    <text evidence="2">The sequence shown here is derived from an EMBL/GenBank/DDBJ whole genome shotgun (WGS) entry which is preliminary data.</text>
</comment>
<name>A0A5B6WDZ5_9ROSI</name>
<evidence type="ECO:0000259" key="1">
    <source>
        <dbReference type="Pfam" id="PF24626"/>
    </source>
</evidence>
<feature type="domain" description="Tf2-1-like SH3-like" evidence="1">
    <location>
        <begin position="127"/>
        <end position="192"/>
    </location>
</feature>
<accession>A0A5B6WDZ5</accession>
<dbReference type="InterPro" id="IPR056924">
    <property type="entry name" value="SH3_Tf2-1"/>
</dbReference>
<dbReference type="Proteomes" id="UP000325315">
    <property type="component" value="Unassembled WGS sequence"/>
</dbReference>
<protein>
    <submittedName>
        <fullName evidence="2">Integrase</fullName>
    </submittedName>
</protein>
<dbReference type="PANTHER" id="PTHR46148">
    <property type="entry name" value="CHROMO DOMAIN-CONTAINING PROTEIN"/>
    <property type="match status" value="1"/>
</dbReference>
<evidence type="ECO:0000313" key="3">
    <source>
        <dbReference type="Proteomes" id="UP000325315"/>
    </source>
</evidence>